<evidence type="ECO:0000256" key="1">
    <source>
        <dbReference type="SAM" id="MobiDB-lite"/>
    </source>
</evidence>
<dbReference type="AlphaFoldDB" id="A0A8H6Y6G3"/>
<reference evidence="3" key="1">
    <citation type="submission" date="2020-05" db="EMBL/GenBank/DDBJ databases">
        <title>Mycena genomes resolve the evolution of fungal bioluminescence.</title>
        <authorList>
            <person name="Tsai I.J."/>
        </authorList>
    </citation>
    <scope>NUCLEOTIDE SEQUENCE</scope>
    <source>
        <strain evidence="3">CCC161011</strain>
    </source>
</reference>
<evidence type="ECO:0008006" key="5">
    <source>
        <dbReference type="Google" id="ProtNLM"/>
    </source>
</evidence>
<feature type="signal peptide" evidence="2">
    <location>
        <begin position="1"/>
        <end position="23"/>
    </location>
</feature>
<proteinExistence type="predicted"/>
<dbReference type="Proteomes" id="UP000620124">
    <property type="component" value="Unassembled WGS sequence"/>
</dbReference>
<organism evidence="3 4">
    <name type="scientific">Mycena venus</name>
    <dbReference type="NCBI Taxonomy" id="2733690"/>
    <lineage>
        <taxon>Eukaryota</taxon>
        <taxon>Fungi</taxon>
        <taxon>Dikarya</taxon>
        <taxon>Basidiomycota</taxon>
        <taxon>Agaricomycotina</taxon>
        <taxon>Agaricomycetes</taxon>
        <taxon>Agaricomycetidae</taxon>
        <taxon>Agaricales</taxon>
        <taxon>Marasmiineae</taxon>
        <taxon>Mycenaceae</taxon>
        <taxon>Mycena</taxon>
    </lineage>
</organism>
<protein>
    <recommendedName>
        <fullName evidence="5">Secreted protein</fullName>
    </recommendedName>
</protein>
<evidence type="ECO:0000256" key="2">
    <source>
        <dbReference type="SAM" id="SignalP"/>
    </source>
</evidence>
<evidence type="ECO:0000313" key="4">
    <source>
        <dbReference type="Proteomes" id="UP000620124"/>
    </source>
</evidence>
<name>A0A8H6Y6G3_9AGAR</name>
<sequence>MRTPVRDEAPLVMLLLLQPDLLGVGCESAHFSPSTFYRAQGPKPSSFSVDATAKGTGSSSSSSASELLSSVSEIMIVPLSERRAHRSHKRNSVE</sequence>
<gene>
    <name evidence="3" type="ORF">MVEN_01101800</name>
</gene>
<feature type="chain" id="PRO_5034239500" description="Secreted protein" evidence="2">
    <location>
        <begin position="24"/>
        <end position="94"/>
    </location>
</feature>
<feature type="region of interest" description="Disordered" evidence="1">
    <location>
        <begin position="39"/>
        <end position="64"/>
    </location>
</feature>
<keyword evidence="4" id="KW-1185">Reference proteome</keyword>
<feature type="compositionally biased region" description="Polar residues" evidence="1">
    <location>
        <begin position="39"/>
        <end position="49"/>
    </location>
</feature>
<dbReference type="EMBL" id="JACAZI010000008">
    <property type="protein sequence ID" value="KAF7354143.1"/>
    <property type="molecule type" value="Genomic_DNA"/>
</dbReference>
<accession>A0A8H6Y6G3</accession>
<evidence type="ECO:0000313" key="3">
    <source>
        <dbReference type="EMBL" id="KAF7354143.1"/>
    </source>
</evidence>
<comment type="caution">
    <text evidence="3">The sequence shown here is derived from an EMBL/GenBank/DDBJ whole genome shotgun (WGS) entry which is preliminary data.</text>
</comment>
<keyword evidence="2" id="KW-0732">Signal</keyword>